<dbReference type="HOGENOM" id="CLU_323617_0_0_5"/>
<accession>Q2G6P6</accession>
<gene>
    <name evidence="4" type="ordered locus">Saro_2038</name>
</gene>
<evidence type="ECO:0000313" key="5">
    <source>
        <dbReference type="Proteomes" id="UP000009134"/>
    </source>
</evidence>
<dbReference type="AlphaFoldDB" id="Q2G6P6"/>
<evidence type="ECO:0000256" key="1">
    <source>
        <dbReference type="SAM" id="Coils"/>
    </source>
</evidence>
<evidence type="ECO:0008006" key="6">
    <source>
        <dbReference type="Google" id="ProtNLM"/>
    </source>
</evidence>
<keyword evidence="1" id="KW-0175">Coiled coil</keyword>
<keyword evidence="5" id="KW-1185">Reference proteome</keyword>
<dbReference type="EMBL" id="CP000248">
    <property type="protein sequence ID" value="ABD26477.1"/>
    <property type="molecule type" value="Genomic_DNA"/>
</dbReference>
<dbReference type="KEGG" id="nar:Saro_2038"/>
<feature type="transmembrane region" description="Helical" evidence="3">
    <location>
        <begin position="108"/>
        <end position="129"/>
    </location>
</feature>
<sequence>MNGGTRIIPIDGAETGGTAANRLEADAPPTPTQGSDSNAGAAIPDWSDDAESAIPDRSWPDRSWPDRSWPDRSWIAPSLASLAIAGWTVFFAIAVIVPAGLAGSGAQWAGWIGQWSLPVLLVLVLLLVVMRTSRREAARFSDVSSSLSRESRELEKRLSSVNTELSLARDFMAAQGRDLDALGRIAVERVSGSAARLEELVTQNGLKIDLISEVSTNALDNMEKLRSQLPVIANSAKDVTNNIANAGRTAHLQLEELVSGLQRLNEFGLASERQAASFRERVEASLQAFTASAEDLAHLAEGRFETLAHHSKVQADAAAQAEAAAMTAWAERTAAHTTTLQQALAQLGNDHENILADAVGRLGRFEDAARSLTALLDAQARDLDEQLARRRASAEAAAAEQRDALSRRLGEIDQLIAERRTAMEASAARAAETLAAKLADLDNAIEAQRRTQLAEADRLAEQCEKISSKVSSFSEVLRNSGEQGEATAATIDKAMAELNERLGEMRHALSGTDLQIGELTDSAVRLLELIQAGGDHTRTQIPEALRSTEAGLKGLEDRVFTLRDTLREAGDGGRLLSESVGSAHGEVSSTLTELQKAQQALAEQAAERERQITALREALAGTRRDSEDLGREIEERLSGAIGQLSAAAGEAGETLRSSTAGEIEALAEKLGEQSSAAIARVLQGRAAELVGRLEEAIDAAAAASRDTAIQMRDQLAKVDELAGNLESRVNRVRERAEEQVDNDFARRAALITESLNSSAIDIAKALSTDVSETAWASYLRGDRGIFTRRAVSLLENAEAKAVQAHYEAESEFREHVNRYIHDFETMLRQLLSTRDGNALGVTLLSSDMGKLYVALAQGIERLRT</sequence>
<organism evidence="4 5">
    <name type="scientific">Novosphingobium aromaticivorans (strain ATCC 700278 / DSM 12444 / CCUG 56034 / CIP 105152 / NBRC 16084 / F199)</name>
    <dbReference type="NCBI Taxonomy" id="279238"/>
    <lineage>
        <taxon>Bacteria</taxon>
        <taxon>Pseudomonadati</taxon>
        <taxon>Pseudomonadota</taxon>
        <taxon>Alphaproteobacteria</taxon>
        <taxon>Sphingomonadales</taxon>
        <taxon>Sphingomonadaceae</taxon>
        <taxon>Novosphingobium</taxon>
    </lineage>
</organism>
<feature type="coiled-coil region" evidence="1">
    <location>
        <begin position="715"/>
        <end position="742"/>
    </location>
</feature>
<reference evidence="5" key="1">
    <citation type="submission" date="2006-01" db="EMBL/GenBank/DDBJ databases">
        <title>Complete sequence of Novosphingobium aromaticivorans DSM 12444.</title>
        <authorList>
            <consortium name="US DOE Joint Genome Institute"/>
            <person name="Copeland A."/>
            <person name="Lucas S."/>
            <person name="Lapidus A."/>
            <person name="Barry K."/>
            <person name="Detter J.C."/>
            <person name="Glavina T."/>
            <person name="Hammon N."/>
            <person name="Israni S."/>
            <person name="Pitluck S."/>
            <person name="Chain P."/>
            <person name="Malfatti S."/>
            <person name="Shin M."/>
            <person name="Vergez L."/>
            <person name="Schmutz J."/>
            <person name="Larimer F."/>
            <person name="Land M."/>
            <person name="Kyrpides N."/>
            <person name="Ivanova N."/>
            <person name="Fredrickson J."/>
            <person name="Balkwill D."/>
            <person name="Romine M.F."/>
            <person name="Richardson P."/>
        </authorList>
    </citation>
    <scope>NUCLEOTIDE SEQUENCE [LARGE SCALE GENOMIC DNA]</scope>
    <source>
        <strain evidence="5">ATCC 700278 / DSM 12444 / CCUG 56034 / CIP 105152 / NBRC 16084 / F199</strain>
    </source>
</reference>
<dbReference type="Gene3D" id="1.20.120.20">
    <property type="entry name" value="Apolipoprotein"/>
    <property type="match status" value="1"/>
</dbReference>
<feature type="transmembrane region" description="Helical" evidence="3">
    <location>
        <begin position="79"/>
        <end position="102"/>
    </location>
</feature>
<keyword evidence="3" id="KW-0472">Membrane</keyword>
<proteinExistence type="predicted"/>
<feature type="region of interest" description="Disordered" evidence="2">
    <location>
        <begin position="1"/>
        <end position="62"/>
    </location>
</feature>
<protein>
    <recommendedName>
        <fullName evidence="6">ATPase</fullName>
    </recommendedName>
</protein>
<dbReference type="Proteomes" id="UP000009134">
    <property type="component" value="Chromosome"/>
</dbReference>
<feature type="coiled-coil region" evidence="1">
    <location>
        <begin position="587"/>
        <end position="618"/>
    </location>
</feature>
<evidence type="ECO:0000256" key="2">
    <source>
        <dbReference type="SAM" id="MobiDB-lite"/>
    </source>
</evidence>
<keyword evidence="3" id="KW-0812">Transmembrane</keyword>
<dbReference type="STRING" id="279238.Saro_2038"/>
<dbReference type="RefSeq" id="WP_011445686.1">
    <property type="nucleotide sequence ID" value="NC_007794.1"/>
</dbReference>
<evidence type="ECO:0000256" key="3">
    <source>
        <dbReference type="SAM" id="Phobius"/>
    </source>
</evidence>
<evidence type="ECO:0000313" key="4">
    <source>
        <dbReference type="EMBL" id="ABD26477.1"/>
    </source>
</evidence>
<dbReference type="eggNOG" id="COG1196">
    <property type="taxonomic scope" value="Bacteria"/>
</dbReference>
<keyword evidence="3" id="KW-1133">Transmembrane helix</keyword>
<name>Q2G6P6_NOVAD</name>